<feature type="domain" description="3-hydroxyacyl-CoA dehydrogenase NAD binding" evidence="5">
    <location>
        <begin position="6"/>
        <end position="183"/>
    </location>
</feature>
<dbReference type="InterPro" id="IPR006108">
    <property type="entry name" value="3HC_DH_C"/>
</dbReference>
<dbReference type="PANTHER" id="PTHR48075:SF5">
    <property type="entry name" value="3-HYDROXYBUTYRYL-COA DEHYDROGENASE"/>
    <property type="match status" value="1"/>
</dbReference>
<protein>
    <submittedName>
        <fullName evidence="6">3-hydroxybutyryl-CoA dehydrogenase</fullName>
        <ecNumber evidence="6">1.1.1.157</ecNumber>
    </submittedName>
</protein>
<dbReference type="PANTHER" id="PTHR48075">
    <property type="entry name" value="3-HYDROXYACYL-COA DEHYDROGENASE FAMILY PROTEIN"/>
    <property type="match status" value="1"/>
</dbReference>
<dbReference type="EC" id="1.1.1.157" evidence="6"/>
<dbReference type="RefSeq" id="WP_206967959.1">
    <property type="nucleotide sequence ID" value="NZ_JAFLVX010000034.1"/>
</dbReference>
<comment type="similarity">
    <text evidence="2">Belongs to the 3-hydroxyacyl-CoA dehydrogenase family.</text>
</comment>
<dbReference type="SUPFAM" id="SSF48179">
    <property type="entry name" value="6-phosphogluconate dehydrogenase C-terminal domain-like"/>
    <property type="match status" value="1"/>
</dbReference>
<dbReference type="Gene3D" id="3.40.50.720">
    <property type="entry name" value="NAD(P)-binding Rossmann-like Domain"/>
    <property type="match status" value="1"/>
</dbReference>
<dbReference type="Pfam" id="PF02737">
    <property type="entry name" value="3HCDH_N"/>
    <property type="match status" value="1"/>
</dbReference>
<sequence length="285" mass="31295">MTIKNIMIVGSGQMGGGIVQVLATAGYTVYMNDIKQEFVDNGLEKIKKFLAKDVARQTKTEEEVAEIVARIIPSVSYEDAKDVDLVIEAATENKKIKLSIFEQLDAIAPEHTILATNTSSLSITEIATATNRPDKVIGMHFFNPVPLMKLVEINHGLATSQETADKIVEVSESIRKVSIDIKDSPGFAVNRILIPMINEAIFVLDEGVATAEEIDQSMMLGANHPMGPLALADYIGLDTVLAIMNVLYDGFKDPKYRPALLLKKYVEAGWLGNKTGRGFYIHNKK</sequence>
<dbReference type="PIRSF" id="PIRSF000105">
    <property type="entry name" value="HCDH"/>
    <property type="match status" value="1"/>
</dbReference>
<name>A0ABS3HX06_9ENTE</name>
<dbReference type="InterPro" id="IPR022694">
    <property type="entry name" value="3-OHacyl-CoA_DH"/>
</dbReference>
<dbReference type="InterPro" id="IPR036291">
    <property type="entry name" value="NAD(P)-bd_dom_sf"/>
</dbReference>
<keyword evidence="3 6" id="KW-0560">Oxidoreductase</keyword>
<dbReference type="PROSITE" id="PS00067">
    <property type="entry name" value="3HCDH"/>
    <property type="match status" value="1"/>
</dbReference>
<dbReference type="InterPro" id="IPR006176">
    <property type="entry name" value="3-OHacyl-CoA_DH_NAD-bd"/>
</dbReference>
<dbReference type="SUPFAM" id="SSF51735">
    <property type="entry name" value="NAD(P)-binding Rossmann-fold domains"/>
    <property type="match status" value="1"/>
</dbReference>
<evidence type="ECO:0000256" key="3">
    <source>
        <dbReference type="ARBA" id="ARBA00023002"/>
    </source>
</evidence>
<reference evidence="6 7" key="1">
    <citation type="submission" date="2021-03" db="EMBL/GenBank/DDBJ databases">
        <title>Enterococcal diversity collection.</title>
        <authorList>
            <person name="Gilmore M.S."/>
            <person name="Schwartzman J."/>
            <person name="Van Tyne D."/>
            <person name="Martin M."/>
            <person name="Earl A.M."/>
            <person name="Manson A.L."/>
            <person name="Straub T."/>
            <person name="Salamzade R."/>
            <person name="Saavedra J."/>
            <person name="Lebreton F."/>
            <person name="Prichula J."/>
            <person name="Schaufler K."/>
            <person name="Gaca A."/>
            <person name="Sgardioli B."/>
            <person name="Wagenaar J."/>
            <person name="Strong T."/>
        </authorList>
    </citation>
    <scope>NUCLEOTIDE SEQUENCE [LARGE SCALE GENOMIC DNA]</scope>
    <source>
        <strain evidence="6 7">DIV0080</strain>
    </source>
</reference>
<evidence type="ECO:0000256" key="1">
    <source>
        <dbReference type="ARBA" id="ARBA00005086"/>
    </source>
</evidence>
<evidence type="ECO:0000256" key="2">
    <source>
        <dbReference type="ARBA" id="ARBA00009463"/>
    </source>
</evidence>
<dbReference type="NCBIfam" id="NF004474">
    <property type="entry name" value="PRK05808.1"/>
    <property type="match status" value="1"/>
</dbReference>
<keyword evidence="7" id="KW-1185">Reference proteome</keyword>
<evidence type="ECO:0000259" key="4">
    <source>
        <dbReference type="Pfam" id="PF00725"/>
    </source>
</evidence>
<dbReference type="Gene3D" id="1.10.1040.10">
    <property type="entry name" value="N-(1-d-carboxylethyl)-l-norvaline Dehydrogenase, domain 2"/>
    <property type="match status" value="1"/>
</dbReference>
<proteinExistence type="inferred from homology"/>
<dbReference type="Proteomes" id="UP000664857">
    <property type="component" value="Unassembled WGS sequence"/>
</dbReference>
<feature type="domain" description="3-hydroxyacyl-CoA dehydrogenase C-terminal" evidence="4">
    <location>
        <begin position="186"/>
        <end position="280"/>
    </location>
</feature>
<accession>A0ABS3HX06</accession>
<dbReference type="InterPro" id="IPR013328">
    <property type="entry name" value="6PGD_dom2"/>
</dbReference>
<gene>
    <name evidence="6" type="ORF">DOK76_11610</name>
</gene>
<dbReference type="InterPro" id="IPR006180">
    <property type="entry name" value="3-OHacyl-CoA_DH_CS"/>
</dbReference>
<dbReference type="InterPro" id="IPR008927">
    <property type="entry name" value="6-PGluconate_DH-like_C_sf"/>
</dbReference>
<dbReference type="EMBL" id="JAFLVX010000034">
    <property type="protein sequence ID" value="MBO0477722.1"/>
    <property type="molecule type" value="Genomic_DNA"/>
</dbReference>
<evidence type="ECO:0000313" key="7">
    <source>
        <dbReference type="Proteomes" id="UP000664857"/>
    </source>
</evidence>
<evidence type="ECO:0000313" key="6">
    <source>
        <dbReference type="EMBL" id="MBO0477722.1"/>
    </source>
</evidence>
<comment type="caution">
    <text evidence="6">The sequence shown here is derived from an EMBL/GenBank/DDBJ whole genome shotgun (WGS) entry which is preliminary data.</text>
</comment>
<dbReference type="GO" id="GO:0008691">
    <property type="term" value="F:3-hydroxybutyryl-CoA dehydrogenase activity"/>
    <property type="evidence" value="ECO:0007669"/>
    <property type="project" value="UniProtKB-EC"/>
</dbReference>
<comment type="pathway">
    <text evidence="1">Lipid metabolism; butanoate metabolism.</text>
</comment>
<dbReference type="Pfam" id="PF00725">
    <property type="entry name" value="3HCDH"/>
    <property type="match status" value="1"/>
</dbReference>
<evidence type="ECO:0000259" key="5">
    <source>
        <dbReference type="Pfam" id="PF02737"/>
    </source>
</evidence>
<organism evidence="6 7">
    <name type="scientific">Candidatus Vagococcus giribetii</name>
    <dbReference type="NCBI Taxonomy" id="2230876"/>
    <lineage>
        <taxon>Bacteria</taxon>
        <taxon>Bacillati</taxon>
        <taxon>Bacillota</taxon>
        <taxon>Bacilli</taxon>
        <taxon>Lactobacillales</taxon>
        <taxon>Enterococcaceae</taxon>
        <taxon>Vagococcus</taxon>
    </lineage>
</organism>